<name>A0A9W6V6T4_9PSEU</name>
<reference evidence="1" key="1">
    <citation type="submission" date="2023-02" db="EMBL/GenBank/DDBJ databases">
        <title>Actinokineospora globicatena NBRC 15670.</title>
        <authorList>
            <person name="Ichikawa N."/>
            <person name="Sato H."/>
            <person name="Tonouchi N."/>
        </authorList>
    </citation>
    <scope>NUCLEOTIDE SEQUENCE</scope>
    <source>
        <strain evidence="1">NBRC 15670</strain>
    </source>
</reference>
<evidence type="ECO:0000313" key="1">
    <source>
        <dbReference type="EMBL" id="GLW89284.1"/>
    </source>
</evidence>
<dbReference type="Proteomes" id="UP001165042">
    <property type="component" value="Unassembled WGS sequence"/>
</dbReference>
<sequence>MAPGGGLQWCPIQESGCEPVEPEENAVPVDPAPPRVVEIPMPFRVARSFSVDDYNPVREQLLVRTSPVGPGGERVDVLFRGVKAIKMATHFPSLCVRVATGREVRRGLSGFRHLLRQNRDLIPFVVCEEPGLGFVIATLVTTVSDNYHNLPSTMMYEFTGAAPPEVVSRLV</sequence>
<dbReference type="AlphaFoldDB" id="A0A9W6V6T4"/>
<evidence type="ECO:0000313" key="2">
    <source>
        <dbReference type="Proteomes" id="UP001165042"/>
    </source>
</evidence>
<dbReference type="EMBL" id="BSSD01000001">
    <property type="protein sequence ID" value="GLW89284.1"/>
    <property type="molecule type" value="Genomic_DNA"/>
</dbReference>
<comment type="caution">
    <text evidence="1">The sequence shown here is derived from an EMBL/GenBank/DDBJ whole genome shotgun (WGS) entry which is preliminary data.</text>
</comment>
<protein>
    <submittedName>
        <fullName evidence="1">Uncharacterized protein</fullName>
    </submittedName>
</protein>
<proteinExistence type="predicted"/>
<organism evidence="1 2">
    <name type="scientific">Actinokineospora globicatena</name>
    <dbReference type="NCBI Taxonomy" id="103729"/>
    <lineage>
        <taxon>Bacteria</taxon>
        <taxon>Bacillati</taxon>
        <taxon>Actinomycetota</taxon>
        <taxon>Actinomycetes</taxon>
        <taxon>Pseudonocardiales</taxon>
        <taxon>Pseudonocardiaceae</taxon>
        <taxon>Actinokineospora</taxon>
    </lineage>
</organism>
<accession>A0A9W6V6T4</accession>
<gene>
    <name evidence="1" type="ORF">Aglo03_01000</name>
</gene>
<keyword evidence="2" id="KW-1185">Reference proteome</keyword>